<comment type="caution">
    <text evidence="3">The sequence shown here is derived from an EMBL/GenBank/DDBJ whole genome shotgun (WGS) entry which is preliminary data.</text>
</comment>
<dbReference type="InterPro" id="IPR036691">
    <property type="entry name" value="Endo/exonu/phosph_ase_sf"/>
</dbReference>
<reference evidence="3" key="1">
    <citation type="submission" date="2024-03" db="EMBL/GenBank/DDBJ databases">
        <title>WGS assembly of Saponaria officinalis var. Norfolk2.</title>
        <authorList>
            <person name="Jenkins J."/>
            <person name="Shu S."/>
            <person name="Grimwood J."/>
            <person name="Barry K."/>
            <person name="Goodstein D."/>
            <person name="Schmutz J."/>
            <person name="Leebens-Mack J."/>
            <person name="Osbourn A."/>
        </authorList>
    </citation>
    <scope>NUCLEOTIDE SEQUENCE [LARGE SCALE GENOMIC DNA]</scope>
    <source>
        <strain evidence="3">JIC</strain>
    </source>
</reference>
<dbReference type="InterPro" id="IPR052343">
    <property type="entry name" value="Retrotransposon-Effector_Assoc"/>
</dbReference>
<feature type="domain" description="Reverse transcriptase" evidence="1">
    <location>
        <begin position="451"/>
        <end position="551"/>
    </location>
</feature>
<dbReference type="PANTHER" id="PTHR46890:SF48">
    <property type="entry name" value="RNA-DIRECTED DNA POLYMERASE"/>
    <property type="match status" value="1"/>
</dbReference>
<dbReference type="InterPro" id="IPR000477">
    <property type="entry name" value="RT_dom"/>
</dbReference>
<feature type="domain" description="Endonuclease/exonuclease/phosphatase" evidence="2">
    <location>
        <begin position="4"/>
        <end position="205"/>
    </location>
</feature>
<dbReference type="PANTHER" id="PTHR46890">
    <property type="entry name" value="NON-LTR RETROLELEMENT REVERSE TRANSCRIPTASE-LIKE PROTEIN-RELATED"/>
    <property type="match status" value="1"/>
</dbReference>
<evidence type="ECO:0008006" key="5">
    <source>
        <dbReference type="Google" id="ProtNLM"/>
    </source>
</evidence>
<dbReference type="Pfam" id="PF00078">
    <property type="entry name" value="RVT_1"/>
    <property type="match status" value="1"/>
</dbReference>
<name>A0AAW1HQD2_SAPOF</name>
<dbReference type="InterPro" id="IPR005135">
    <property type="entry name" value="Endo/exonuclease/phosphatase"/>
</dbReference>
<evidence type="ECO:0000313" key="3">
    <source>
        <dbReference type="EMBL" id="KAK9678607.1"/>
    </source>
</evidence>
<dbReference type="Pfam" id="PF03372">
    <property type="entry name" value="Exo_endo_phos"/>
    <property type="match status" value="1"/>
</dbReference>
<evidence type="ECO:0000259" key="2">
    <source>
        <dbReference type="Pfam" id="PF03372"/>
    </source>
</evidence>
<protein>
    <recommendedName>
        <fullName evidence="5">Reverse transcriptase domain-containing protein</fullName>
    </recommendedName>
</protein>
<keyword evidence="4" id="KW-1185">Reference proteome</keyword>
<evidence type="ECO:0000259" key="1">
    <source>
        <dbReference type="Pfam" id="PF00078"/>
    </source>
</evidence>
<dbReference type="SUPFAM" id="SSF56219">
    <property type="entry name" value="DNase I-like"/>
    <property type="match status" value="1"/>
</dbReference>
<dbReference type="GO" id="GO:0003824">
    <property type="term" value="F:catalytic activity"/>
    <property type="evidence" value="ECO:0007669"/>
    <property type="project" value="InterPro"/>
</dbReference>
<sequence length="633" mass="72668">MKLLSLNCRGLGNPDAVGGLRSLLRREAPAITFLCETKLSSCEFKKMRSSMSDYDSYEVDNVGRSGGLAMIWRKDIACQLRSASIHHIDFDVDMGGMKWRLTGVYGWPAVHDRHLTWQLLRDLAQESNDPWLCIGDFNEILYSNEMKGGTRAQWQMNKFQDAIDECGLRDMSYQGYMFTYDNGQEDAANRQSRLDRALATESWSSLYPFSKLVNLDCEWSDHAPVSVLLEKQDGARQNRASLFRFEQIWVGEEGCEDVIRSAWESGIDDVTKALSRCASELRAWNGNSIGKIMKGIHQRRRRLKFLNEGGRLAVHIQERRRILAEITQLTNQEEIFWRQRSRALWLKEGDKNTKFFHRKAGQRRKRNHISKLIDDARMVYEGDEQVNTAAVDYFKTLFTSSNPMGYEGLLEGMENRVTEEMNAGLREPYRKEEILEALNQIHPLKAPGPDVYKLVSKVLTNRLKRFLGNIVSENKSAFTPGRLITDNILVAFEMFHHMKNNRSRGGHMALKLDMSKAYDRVEWNFLEAVMHRMGLDTKWIDRVMTCVRTASYSVLEILKGYEEALGQMVNYDKTMVSFSKGTSVGRRNAVVATLEVRVVEDHDRYLGLPTVVGHSKTVVTNIVRDKLSKKLQG</sequence>
<dbReference type="EMBL" id="JBDFQZ010000011">
    <property type="protein sequence ID" value="KAK9678607.1"/>
    <property type="molecule type" value="Genomic_DNA"/>
</dbReference>
<proteinExistence type="predicted"/>
<dbReference type="Proteomes" id="UP001443914">
    <property type="component" value="Unassembled WGS sequence"/>
</dbReference>
<gene>
    <name evidence="3" type="ORF">RND81_11G222600</name>
</gene>
<evidence type="ECO:0000313" key="4">
    <source>
        <dbReference type="Proteomes" id="UP001443914"/>
    </source>
</evidence>
<dbReference type="AlphaFoldDB" id="A0AAW1HQD2"/>
<organism evidence="3 4">
    <name type="scientific">Saponaria officinalis</name>
    <name type="common">Common soapwort</name>
    <name type="synonym">Lychnis saponaria</name>
    <dbReference type="NCBI Taxonomy" id="3572"/>
    <lineage>
        <taxon>Eukaryota</taxon>
        <taxon>Viridiplantae</taxon>
        <taxon>Streptophyta</taxon>
        <taxon>Embryophyta</taxon>
        <taxon>Tracheophyta</taxon>
        <taxon>Spermatophyta</taxon>
        <taxon>Magnoliopsida</taxon>
        <taxon>eudicotyledons</taxon>
        <taxon>Gunneridae</taxon>
        <taxon>Pentapetalae</taxon>
        <taxon>Caryophyllales</taxon>
        <taxon>Caryophyllaceae</taxon>
        <taxon>Caryophylleae</taxon>
        <taxon>Saponaria</taxon>
    </lineage>
</organism>
<dbReference type="Gene3D" id="3.60.10.10">
    <property type="entry name" value="Endonuclease/exonuclease/phosphatase"/>
    <property type="match status" value="1"/>
</dbReference>
<accession>A0AAW1HQD2</accession>